<dbReference type="InterPro" id="IPR029057">
    <property type="entry name" value="PRTase-like"/>
</dbReference>
<dbReference type="PANTHER" id="PTHR43363">
    <property type="entry name" value="HYPOXANTHINE PHOSPHORIBOSYLTRANSFERASE"/>
    <property type="match status" value="1"/>
</dbReference>
<gene>
    <name evidence="4" type="ORF">SAMN05660652_02435</name>
</gene>
<name>A0A1G8FUY1_9RHOO</name>
<dbReference type="PANTHER" id="PTHR43363:SF1">
    <property type="entry name" value="HYPOXANTHINE-GUANINE PHOSPHORIBOSYLTRANSFERASE"/>
    <property type="match status" value="1"/>
</dbReference>
<proteinExistence type="predicted"/>
<dbReference type="Gene3D" id="3.40.50.2020">
    <property type="match status" value="1"/>
</dbReference>
<keyword evidence="2" id="KW-0808">Transferase</keyword>
<dbReference type="CDD" id="cd06223">
    <property type="entry name" value="PRTases_typeI"/>
    <property type="match status" value="1"/>
</dbReference>
<evidence type="ECO:0000313" key="5">
    <source>
        <dbReference type="Proteomes" id="UP000198607"/>
    </source>
</evidence>
<keyword evidence="5" id="KW-1185">Reference proteome</keyword>
<dbReference type="Pfam" id="PF00156">
    <property type="entry name" value="Pribosyltran"/>
    <property type="match status" value="1"/>
</dbReference>
<dbReference type="AlphaFoldDB" id="A0A1G8FUY1"/>
<reference evidence="4 5" key="1">
    <citation type="submission" date="2016-10" db="EMBL/GenBank/DDBJ databases">
        <authorList>
            <person name="de Groot N.N."/>
        </authorList>
    </citation>
    <scope>NUCLEOTIDE SEQUENCE [LARGE SCALE GENOMIC DNA]</scope>
    <source>
        <strain evidence="4 5">DSM 5885</strain>
    </source>
</reference>
<sequence length="144" mass="15842">MNFPQLLKLTDTLALKIKASGFQADAIVALTRGGWIPARLLSDGLGIRELLSIGLRYSDARRTDLVAYSLPDPMPTARKLLLVEDCLESGRSLQEAKRLLEAAGNEVRTASLYITRQTMTAPDYHVIAVATPPTFPWERPAPKP</sequence>
<dbReference type="GO" id="GO:0016757">
    <property type="term" value="F:glycosyltransferase activity"/>
    <property type="evidence" value="ECO:0007669"/>
    <property type="project" value="UniProtKB-KW"/>
</dbReference>
<protein>
    <recommendedName>
        <fullName evidence="3">Phosphoribosyltransferase domain-containing protein</fullName>
    </recommendedName>
</protein>
<evidence type="ECO:0000256" key="1">
    <source>
        <dbReference type="ARBA" id="ARBA00022676"/>
    </source>
</evidence>
<dbReference type="Proteomes" id="UP000198607">
    <property type="component" value="Unassembled WGS sequence"/>
</dbReference>
<keyword evidence="1" id="KW-0328">Glycosyltransferase</keyword>
<dbReference type="EMBL" id="FNCY01000009">
    <property type="protein sequence ID" value="SDH85927.1"/>
    <property type="molecule type" value="Genomic_DNA"/>
</dbReference>
<dbReference type="STRING" id="83767.SAMN05660652_02435"/>
<evidence type="ECO:0000256" key="2">
    <source>
        <dbReference type="ARBA" id="ARBA00022679"/>
    </source>
</evidence>
<evidence type="ECO:0000259" key="3">
    <source>
        <dbReference type="Pfam" id="PF00156"/>
    </source>
</evidence>
<dbReference type="SUPFAM" id="SSF53271">
    <property type="entry name" value="PRTase-like"/>
    <property type="match status" value="1"/>
</dbReference>
<dbReference type="OrthoDB" id="199120at2"/>
<feature type="domain" description="Phosphoribosyltransferase" evidence="3">
    <location>
        <begin position="4"/>
        <end position="133"/>
    </location>
</feature>
<dbReference type="InterPro" id="IPR000836">
    <property type="entry name" value="PRTase_dom"/>
</dbReference>
<evidence type="ECO:0000313" key="4">
    <source>
        <dbReference type="EMBL" id="SDH85927.1"/>
    </source>
</evidence>
<organism evidence="4 5">
    <name type="scientific">Propionivibrio dicarboxylicus</name>
    <dbReference type="NCBI Taxonomy" id="83767"/>
    <lineage>
        <taxon>Bacteria</taxon>
        <taxon>Pseudomonadati</taxon>
        <taxon>Pseudomonadota</taxon>
        <taxon>Betaproteobacteria</taxon>
        <taxon>Rhodocyclales</taxon>
        <taxon>Rhodocyclaceae</taxon>
        <taxon>Propionivibrio</taxon>
    </lineage>
</organism>
<accession>A0A1G8FUY1</accession>
<dbReference type="RefSeq" id="WP_143009843.1">
    <property type="nucleotide sequence ID" value="NZ_FNCY01000009.1"/>
</dbReference>